<dbReference type="InterPro" id="IPR039425">
    <property type="entry name" value="RNA_pol_sigma-70-like"/>
</dbReference>
<organism evidence="7 8">
    <name type="scientific">Luteolibacter pohnpeiensis</name>
    <dbReference type="NCBI Taxonomy" id="454153"/>
    <lineage>
        <taxon>Bacteria</taxon>
        <taxon>Pseudomonadati</taxon>
        <taxon>Verrucomicrobiota</taxon>
        <taxon>Verrucomicrobiia</taxon>
        <taxon>Verrucomicrobiales</taxon>
        <taxon>Verrucomicrobiaceae</taxon>
        <taxon>Luteolibacter</taxon>
    </lineage>
</organism>
<dbReference type="Gene3D" id="1.10.1740.10">
    <property type="match status" value="1"/>
</dbReference>
<accession>A0A934S953</accession>
<evidence type="ECO:0000259" key="6">
    <source>
        <dbReference type="Pfam" id="PF08281"/>
    </source>
</evidence>
<gene>
    <name evidence="7" type="ORF">JIN85_18595</name>
</gene>
<comment type="caution">
    <text evidence="7">The sequence shown here is derived from an EMBL/GenBank/DDBJ whole genome shotgun (WGS) entry which is preliminary data.</text>
</comment>
<dbReference type="GO" id="GO:0006352">
    <property type="term" value="P:DNA-templated transcription initiation"/>
    <property type="evidence" value="ECO:0007669"/>
    <property type="project" value="InterPro"/>
</dbReference>
<dbReference type="InterPro" id="IPR036388">
    <property type="entry name" value="WH-like_DNA-bd_sf"/>
</dbReference>
<evidence type="ECO:0000256" key="3">
    <source>
        <dbReference type="ARBA" id="ARBA00023082"/>
    </source>
</evidence>
<comment type="similarity">
    <text evidence="1">Belongs to the sigma-70 factor family. ECF subfamily.</text>
</comment>
<feature type="domain" description="RNA polymerase sigma factor 70 region 4 type 2" evidence="6">
    <location>
        <begin position="137"/>
        <end position="182"/>
    </location>
</feature>
<evidence type="ECO:0000313" key="7">
    <source>
        <dbReference type="EMBL" id="MBK1884432.1"/>
    </source>
</evidence>
<evidence type="ECO:0000256" key="2">
    <source>
        <dbReference type="ARBA" id="ARBA00023015"/>
    </source>
</evidence>
<dbReference type="GO" id="GO:0016987">
    <property type="term" value="F:sigma factor activity"/>
    <property type="evidence" value="ECO:0007669"/>
    <property type="project" value="UniProtKB-KW"/>
</dbReference>
<feature type="domain" description="RNA polymerase sigma-70 region 2" evidence="5">
    <location>
        <begin position="41"/>
        <end position="104"/>
    </location>
</feature>
<evidence type="ECO:0000259" key="5">
    <source>
        <dbReference type="Pfam" id="PF04542"/>
    </source>
</evidence>
<dbReference type="GO" id="GO:0003677">
    <property type="term" value="F:DNA binding"/>
    <property type="evidence" value="ECO:0007669"/>
    <property type="project" value="InterPro"/>
</dbReference>
<proteinExistence type="inferred from homology"/>
<keyword evidence="8" id="KW-1185">Reference proteome</keyword>
<protein>
    <submittedName>
        <fullName evidence="7">RNA polymerase sigma factor</fullName>
    </submittedName>
</protein>
<dbReference type="InterPro" id="IPR007627">
    <property type="entry name" value="RNA_pol_sigma70_r2"/>
</dbReference>
<dbReference type="EMBL" id="JAENIJ010000049">
    <property type="protein sequence ID" value="MBK1884432.1"/>
    <property type="molecule type" value="Genomic_DNA"/>
</dbReference>
<sequence>MEIQATSPLRGNDSEIPFGKAEPVILFRKPMEKKRSLQEIFEAEESPLLRFAFGLTKQRETAEDLVQEAFLRLHEHFEQVDQPRAWLYRAVRNLALNHLRDHRKETALEDDGEVIEHRASPERVIGKFEAVDRLRILMAELSDSDRELIGLKYHEELKYEQISERTGLSVGNVGYKLHHLLKGLADGLRRMGIESMDG</sequence>
<dbReference type="Gene3D" id="1.10.10.10">
    <property type="entry name" value="Winged helix-like DNA-binding domain superfamily/Winged helix DNA-binding domain"/>
    <property type="match status" value="1"/>
</dbReference>
<dbReference type="InterPro" id="IPR013324">
    <property type="entry name" value="RNA_pol_sigma_r3/r4-like"/>
</dbReference>
<dbReference type="SUPFAM" id="SSF88659">
    <property type="entry name" value="Sigma3 and sigma4 domains of RNA polymerase sigma factors"/>
    <property type="match status" value="1"/>
</dbReference>
<dbReference type="PANTHER" id="PTHR43133">
    <property type="entry name" value="RNA POLYMERASE ECF-TYPE SIGMA FACTO"/>
    <property type="match status" value="1"/>
</dbReference>
<dbReference type="Pfam" id="PF04542">
    <property type="entry name" value="Sigma70_r2"/>
    <property type="match status" value="1"/>
</dbReference>
<name>A0A934S953_9BACT</name>
<dbReference type="InterPro" id="IPR013249">
    <property type="entry name" value="RNA_pol_sigma70_r4_t2"/>
</dbReference>
<dbReference type="InterPro" id="IPR014284">
    <property type="entry name" value="RNA_pol_sigma-70_dom"/>
</dbReference>
<keyword evidence="2" id="KW-0805">Transcription regulation</keyword>
<dbReference type="SUPFAM" id="SSF88946">
    <property type="entry name" value="Sigma2 domain of RNA polymerase sigma factors"/>
    <property type="match status" value="1"/>
</dbReference>
<dbReference type="Pfam" id="PF08281">
    <property type="entry name" value="Sigma70_r4_2"/>
    <property type="match status" value="1"/>
</dbReference>
<dbReference type="AlphaFoldDB" id="A0A934S953"/>
<reference evidence="7" key="1">
    <citation type="submission" date="2021-01" db="EMBL/GenBank/DDBJ databases">
        <title>Modified the classification status of verrucomicrobia.</title>
        <authorList>
            <person name="Feng X."/>
        </authorList>
    </citation>
    <scope>NUCLEOTIDE SEQUENCE</scope>
    <source>
        <strain evidence="7">KCTC 22041</strain>
    </source>
</reference>
<evidence type="ECO:0000256" key="4">
    <source>
        <dbReference type="ARBA" id="ARBA00023163"/>
    </source>
</evidence>
<keyword evidence="3" id="KW-0731">Sigma factor</keyword>
<dbReference type="RefSeq" id="WP_200273613.1">
    <property type="nucleotide sequence ID" value="NZ_JAENIJ010000049.1"/>
</dbReference>
<dbReference type="NCBIfam" id="TIGR02937">
    <property type="entry name" value="sigma70-ECF"/>
    <property type="match status" value="1"/>
</dbReference>
<dbReference type="Proteomes" id="UP000603141">
    <property type="component" value="Unassembled WGS sequence"/>
</dbReference>
<keyword evidence="4" id="KW-0804">Transcription</keyword>
<evidence type="ECO:0000313" key="8">
    <source>
        <dbReference type="Proteomes" id="UP000603141"/>
    </source>
</evidence>
<evidence type="ECO:0000256" key="1">
    <source>
        <dbReference type="ARBA" id="ARBA00010641"/>
    </source>
</evidence>
<dbReference type="PANTHER" id="PTHR43133:SF51">
    <property type="entry name" value="RNA POLYMERASE SIGMA FACTOR"/>
    <property type="match status" value="1"/>
</dbReference>
<dbReference type="InterPro" id="IPR013325">
    <property type="entry name" value="RNA_pol_sigma_r2"/>
</dbReference>